<comment type="function">
    <text evidence="1">General (non sugar-specific) component of the phosphoenolpyruvate-dependent sugar phosphotransferase system (sugar PTS). This major carbohydrate active-transport system catalyzes the phosphorylation of incoming sugar substrates concomitantly with their translocation across the cell membrane. The phosphoryl group from phosphoenolpyruvate (PEP) is transferred to the phosphoryl carrier protein HPr by enzyme I. Phospho-HPr then transfers it to the PTS EIIA domain.</text>
</comment>
<keyword evidence="8" id="KW-1185">Reference proteome</keyword>
<evidence type="ECO:0000313" key="7">
    <source>
        <dbReference type="EMBL" id="VEU76097.1"/>
    </source>
</evidence>
<evidence type="ECO:0000256" key="4">
    <source>
        <dbReference type="ARBA" id="ARBA00022490"/>
    </source>
</evidence>
<keyword evidence="7" id="KW-0808">Transferase</keyword>
<dbReference type="NCBIfam" id="TIGR01003">
    <property type="entry name" value="PTS_HPr_family"/>
    <property type="match status" value="1"/>
</dbReference>
<dbReference type="PROSITE" id="PS00369">
    <property type="entry name" value="PTS_HPR_HIS"/>
    <property type="match status" value="1"/>
</dbReference>
<dbReference type="InterPro" id="IPR035895">
    <property type="entry name" value="HPr-like_sf"/>
</dbReference>
<proteinExistence type="predicted"/>
<keyword evidence="5" id="KW-0598">Phosphotransferase system</keyword>
<dbReference type="PRINTS" id="PR00107">
    <property type="entry name" value="PHOSPHOCPHPR"/>
</dbReference>
<dbReference type="OrthoDB" id="9809047at2"/>
<evidence type="ECO:0000256" key="1">
    <source>
        <dbReference type="ARBA" id="ARBA00003681"/>
    </source>
</evidence>
<dbReference type="PANTHER" id="PTHR33705">
    <property type="entry name" value="PHOSPHOCARRIER PROTEIN HPR"/>
    <property type="match status" value="1"/>
</dbReference>
<dbReference type="InterPro" id="IPR000032">
    <property type="entry name" value="HPr-like"/>
</dbReference>
<reference evidence="7 8" key="1">
    <citation type="submission" date="2019-01" db="EMBL/GenBank/DDBJ databases">
        <authorList>
            <consortium name="Pathogen Informatics"/>
        </authorList>
    </citation>
    <scope>NUCLEOTIDE SEQUENCE [LARGE SCALE GENOMIC DNA]</scope>
    <source>
        <strain evidence="7 8">NCTC10179</strain>
    </source>
</reference>
<dbReference type="SUPFAM" id="SSF55594">
    <property type="entry name" value="HPr-like"/>
    <property type="match status" value="1"/>
</dbReference>
<dbReference type="GO" id="GO:0016740">
    <property type="term" value="F:transferase activity"/>
    <property type="evidence" value="ECO:0007669"/>
    <property type="project" value="UniProtKB-KW"/>
</dbReference>
<keyword evidence="4" id="KW-0963">Cytoplasm</keyword>
<evidence type="ECO:0000313" key="8">
    <source>
        <dbReference type="Proteomes" id="UP000289497"/>
    </source>
</evidence>
<gene>
    <name evidence="7" type="primary">MCYN0501</name>
    <name evidence="7" type="ORF">NCTC10179_00262</name>
</gene>
<dbReference type="InterPro" id="IPR001020">
    <property type="entry name" value="PTS_HPr_His_P_site"/>
</dbReference>
<dbReference type="KEGG" id="mcou:NCTC10179_00262"/>
<dbReference type="PROSITE" id="PS00589">
    <property type="entry name" value="PTS_HPR_SER"/>
    <property type="match status" value="1"/>
</dbReference>
<evidence type="ECO:0000256" key="2">
    <source>
        <dbReference type="ARBA" id="ARBA00004496"/>
    </source>
</evidence>
<dbReference type="GO" id="GO:0005737">
    <property type="term" value="C:cytoplasm"/>
    <property type="evidence" value="ECO:0007669"/>
    <property type="project" value="UniProtKB-SubCell"/>
</dbReference>
<dbReference type="Gene3D" id="3.30.1340.10">
    <property type="entry name" value="HPr-like"/>
    <property type="match status" value="1"/>
</dbReference>
<dbReference type="AlphaFoldDB" id="A0A449B662"/>
<dbReference type="InterPro" id="IPR002114">
    <property type="entry name" value="PTS_HPr_Ser_P_site"/>
</dbReference>
<sequence>MKEITVKIVDPIGLHARPASNLVSVATKFSSNVKLVANGREANLKSIMNVMALGVKSGAEVTFKFDGVDEEQALEAIQEVLKKENIA</sequence>
<feature type="domain" description="HPr" evidence="6">
    <location>
        <begin position="1"/>
        <end position="87"/>
    </location>
</feature>
<dbReference type="Proteomes" id="UP000289497">
    <property type="component" value="Chromosome"/>
</dbReference>
<evidence type="ECO:0000259" key="6">
    <source>
        <dbReference type="PROSITE" id="PS51350"/>
    </source>
</evidence>
<dbReference type="EMBL" id="LR215039">
    <property type="protein sequence ID" value="VEU76097.1"/>
    <property type="molecule type" value="Genomic_DNA"/>
</dbReference>
<dbReference type="PROSITE" id="PS51350">
    <property type="entry name" value="PTS_HPR_DOM"/>
    <property type="match status" value="1"/>
</dbReference>
<evidence type="ECO:0000256" key="5">
    <source>
        <dbReference type="ARBA" id="ARBA00022683"/>
    </source>
</evidence>
<comment type="subcellular location">
    <subcellularLocation>
        <location evidence="2">Cytoplasm</location>
    </subcellularLocation>
</comment>
<dbReference type="GO" id="GO:0009401">
    <property type="term" value="P:phosphoenolpyruvate-dependent sugar phosphotransferase system"/>
    <property type="evidence" value="ECO:0007669"/>
    <property type="project" value="UniProtKB-KW"/>
</dbReference>
<dbReference type="PANTHER" id="PTHR33705:SF2">
    <property type="entry name" value="PHOSPHOCARRIER PROTEIN NPR"/>
    <property type="match status" value="1"/>
</dbReference>
<evidence type="ECO:0000256" key="3">
    <source>
        <dbReference type="ARBA" id="ARBA00020422"/>
    </source>
</evidence>
<dbReference type="Pfam" id="PF00381">
    <property type="entry name" value="PTS-HPr"/>
    <property type="match status" value="1"/>
</dbReference>
<accession>A0A449B662</accession>
<organism evidence="7 8">
    <name type="scientific">Mycoplasmopsis columboralis</name>
    <dbReference type="NCBI Taxonomy" id="171282"/>
    <lineage>
        <taxon>Bacteria</taxon>
        <taxon>Bacillati</taxon>
        <taxon>Mycoplasmatota</taxon>
        <taxon>Mycoplasmoidales</taxon>
        <taxon>Metamycoplasmataceae</taxon>
        <taxon>Mycoplasmopsis</taxon>
    </lineage>
</organism>
<dbReference type="RefSeq" id="WP_036433944.1">
    <property type="nucleotide sequence ID" value="NZ_LR215039.1"/>
</dbReference>
<dbReference type="CDD" id="cd00367">
    <property type="entry name" value="PTS-HPr_like"/>
    <property type="match status" value="1"/>
</dbReference>
<protein>
    <recommendedName>
        <fullName evidence="3">Phosphocarrier protein HPr</fullName>
    </recommendedName>
</protein>
<name>A0A449B662_9BACT</name>
<dbReference type="InterPro" id="IPR050399">
    <property type="entry name" value="HPr"/>
</dbReference>